<evidence type="ECO:0008006" key="4">
    <source>
        <dbReference type="Google" id="ProtNLM"/>
    </source>
</evidence>
<keyword evidence="1" id="KW-1133">Transmembrane helix</keyword>
<dbReference type="Pfam" id="PF09913">
    <property type="entry name" value="DUF2142"/>
    <property type="match status" value="1"/>
</dbReference>
<dbReference type="InterPro" id="IPR018674">
    <property type="entry name" value="DUF2142_membrane"/>
</dbReference>
<keyword evidence="3" id="KW-1185">Reference proteome</keyword>
<evidence type="ECO:0000313" key="2">
    <source>
        <dbReference type="EMBL" id="KFI70282.1"/>
    </source>
</evidence>
<feature type="transmembrane region" description="Helical" evidence="1">
    <location>
        <begin position="225"/>
        <end position="253"/>
    </location>
</feature>
<gene>
    <name evidence="2" type="ORF">BMERY_0765</name>
</gene>
<reference evidence="2 3" key="1">
    <citation type="submission" date="2014-03" db="EMBL/GenBank/DDBJ databases">
        <title>Genomics of Bifidobacteria.</title>
        <authorList>
            <person name="Ventura M."/>
            <person name="Milani C."/>
            <person name="Lugli G.A."/>
        </authorList>
    </citation>
    <scope>NUCLEOTIDE SEQUENCE [LARGE SCALE GENOMIC DNA]</scope>
    <source>
        <strain evidence="2 3">LMG 11341</strain>
    </source>
</reference>
<evidence type="ECO:0000313" key="3">
    <source>
        <dbReference type="Proteomes" id="UP000029060"/>
    </source>
</evidence>
<accession>A0A087BGY2</accession>
<dbReference type="AlphaFoldDB" id="A0A087BGY2"/>
<evidence type="ECO:0000256" key="1">
    <source>
        <dbReference type="SAM" id="Phobius"/>
    </source>
</evidence>
<feature type="transmembrane region" description="Helical" evidence="1">
    <location>
        <begin position="398"/>
        <end position="417"/>
    </location>
</feature>
<feature type="transmembrane region" description="Helical" evidence="1">
    <location>
        <begin position="367"/>
        <end position="386"/>
    </location>
</feature>
<feature type="transmembrane region" description="Helical" evidence="1">
    <location>
        <begin position="193"/>
        <end position="218"/>
    </location>
</feature>
<dbReference type="OrthoDB" id="3229258at2"/>
<protein>
    <recommendedName>
        <fullName evidence="4">Glycosyltransferase RgtA/B/C/D-like domain-containing protein</fullName>
    </recommendedName>
</protein>
<comment type="caution">
    <text evidence="2">The sequence shown here is derived from an EMBL/GenBank/DDBJ whole genome shotgun (WGS) entry which is preliminary data.</text>
</comment>
<feature type="transmembrane region" description="Helical" evidence="1">
    <location>
        <begin position="292"/>
        <end position="312"/>
    </location>
</feature>
<dbReference type="eggNOG" id="COG4713">
    <property type="taxonomic scope" value="Bacteria"/>
</dbReference>
<keyword evidence="1" id="KW-0472">Membrane</keyword>
<dbReference type="RefSeq" id="WP_033523531.1">
    <property type="nucleotide sequence ID" value="NZ_JGZC01000006.1"/>
</dbReference>
<dbReference type="EMBL" id="JGZC01000006">
    <property type="protein sequence ID" value="KFI70282.1"/>
    <property type="molecule type" value="Genomic_DNA"/>
</dbReference>
<keyword evidence="1" id="KW-0812">Transmembrane</keyword>
<organism evidence="2 3">
    <name type="scientific">Bifidobacterium merycicum</name>
    <dbReference type="NCBI Taxonomy" id="78345"/>
    <lineage>
        <taxon>Bacteria</taxon>
        <taxon>Bacillati</taxon>
        <taxon>Actinomycetota</taxon>
        <taxon>Actinomycetes</taxon>
        <taxon>Bifidobacteriales</taxon>
        <taxon>Bifidobacteriaceae</taxon>
        <taxon>Bifidobacterium</taxon>
    </lineage>
</organism>
<feature type="transmembrane region" description="Helical" evidence="1">
    <location>
        <begin position="155"/>
        <end position="173"/>
    </location>
</feature>
<sequence>MSIQLPGGVGSTARRLMPMVVALGTLLMGGWFMAHTAPGHIPDIWAHVYRIVGITNGDTLARPVESQSYLHSTTGNVGGYVDQEWIDFSLEYYDGYDPAVVKPETLVYDGRDGADVPCNNAAVNSPVAYAPQLVGFLVGKAFGLSPLATYHCAEALMLVVSTFLGAVSVMLLPKWRIVCGLVMLCPLMLRHNSFAISADSFTQAMVFLLSCMVFRAFLRKVSTAYCVALAAVCVAVVMCKFIYGPLCLLTLLIPWAQHRLSTAARTDGVGDAVGAMADEVPPDVPLHRDPHMWILAIGDALAIGWLMVWMKLTGWFVTTPLMVSYEEMTARKTALLTDPDTILSALKAVFASIVQAKSNLDRPIDSLVIRLCWILMLAVLVAVLAASVLRAFERSMSAFCWGTTVMSFGIVMLMYVALWLQYTPTDASAVEGMQHRYFLPLTVLCTLCTCECLQAIAARLRR</sequence>
<feature type="transmembrane region" description="Helical" evidence="1">
    <location>
        <begin position="16"/>
        <end position="34"/>
    </location>
</feature>
<proteinExistence type="predicted"/>
<name>A0A087BGY2_9BIFI</name>
<dbReference type="Proteomes" id="UP000029060">
    <property type="component" value="Unassembled WGS sequence"/>
</dbReference>